<keyword evidence="6" id="KW-0812">Transmembrane</keyword>
<evidence type="ECO:0000256" key="3">
    <source>
        <dbReference type="ARBA" id="ARBA00022725"/>
    </source>
</evidence>
<dbReference type="Gene3D" id="1.10.375.10">
    <property type="entry name" value="Human Immunodeficiency Virus Type 1 Capsid Protein"/>
    <property type="match status" value="1"/>
</dbReference>
<reference evidence="7" key="2">
    <citation type="submission" date="2025-09" db="UniProtKB">
        <authorList>
            <consortium name="Ensembl"/>
        </authorList>
    </citation>
    <scope>IDENTIFICATION</scope>
</reference>
<reference evidence="7" key="1">
    <citation type="submission" date="2025-08" db="UniProtKB">
        <authorList>
            <consortium name="Ensembl"/>
        </authorList>
    </citation>
    <scope>IDENTIFICATION</scope>
</reference>
<dbReference type="Proteomes" id="UP000694401">
    <property type="component" value="Unassembled WGS sequence"/>
</dbReference>
<keyword evidence="8" id="KW-1185">Reference proteome</keyword>
<dbReference type="InterPro" id="IPR050516">
    <property type="entry name" value="Olfactory_GPCR"/>
</dbReference>
<dbReference type="Gene3D" id="1.20.1070.10">
    <property type="entry name" value="Rhodopsin 7-helix transmembrane proteins"/>
    <property type="match status" value="1"/>
</dbReference>
<dbReference type="GO" id="GO:0005886">
    <property type="term" value="C:plasma membrane"/>
    <property type="evidence" value="ECO:0007669"/>
    <property type="project" value="UniProtKB-SubCell"/>
</dbReference>
<evidence type="ECO:0000256" key="5">
    <source>
        <dbReference type="ARBA" id="ARBA00023170"/>
    </source>
</evidence>
<organism evidence="7 8">
    <name type="scientific">Zosterops lateralis melanops</name>
    <dbReference type="NCBI Taxonomy" id="1220523"/>
    <lineage>
        <taxon>Eukaryota</taxon>
        <taxon>Metazoa</taxon>
        <taxon>Chordata</taxon>
        <taxon>Craniata</taxon>
        <taxon>Vertebrata</taxon>
        <taxon>Euteleostomi</taxon>
        <taxon>Archelosauria</taxon>
        <taxon>Archosauria</taxon>
        <taxon>Dinosauria</taxon>
        <taxon>Saurischia</taxon>
        <taxon>Theropoda</taxon>
        <taxon>Coelurosauria</taxon>
        <taxon>Aves</taxon>
        <taxon>Neognathae</taxon>
        <taxon>Neoaves</taxon>
        <taxon>Telluraves</taxon>
        <taxon>Australaves</taxon>
        <taxon>Passeriformes</taxon>
        <taxon>Sylvioidea</taxon>
        <taxon>Zosteropidae</taxon>
        <taxon>Zosterops</taxon>
    </lineage>
</organism>
<keyword evidence="4" id="KW-0807">Transducer</keyword>
<dbReference type="GO" id="GO:0007608">
    <property type="term" value="P:sensory perception of smell"/>
    <property type="evidence" value="ECO:0007669"/>
    <property type="project" value="UniProtKB-KW"/>
</dbReference>
<evidence type="ECO:0000256" key="2">
    <source>
        <dbReference type="ARBA" id="ARBA00022475"/>
    </source>
</evidence>
<evidence type="ECO:0000313" key="7">
    <source>
        <dbReference type="Ensembl" id="ENSZLMP00000011318.1"/>
    </source>
</evidence>
<keyword evidence="5" id="KW-0675">Receptor</keyword>
<keyword evidence="6" id="KW-1133">Transmembrane helix</keyword>
<accession>A0A8D2PBE5</accession>
<protein>
    <recommendedName>
        <fullName evidence="9">G-protein coupled receptors family 1 profile domain-containing protein</fullName>
    </recommendedName>
</protein>
<dbReference type="Ensembl" id="ENSZLMT00000011632.1">
    <property type="protein sequence ID" value="ENSZLMP00000011318.1"/>
    <property type="gene ID" value="ENSZLMG00000007875.1"/>
</dbReference>
<feature type="transmembrane region" description="Helical" evidence="6">
    <location>
        <begin position="35"/>
        <end position="57"/>
    </location>
</feature>
<dbReference type="SUPFAM" id="SSF81321">
    <property type="entry name" value="Family A G protein-coupled receptor-like"/>
    <property type="match status" value="1"/>
</dbReference>
<evidence type="ECO:0008006" key="9">
    <source>
        <dbReference type="Google" id="ProtNLM"/>
    </source>
</evidence>
<name>A0A8D2PBE5_ZOSLA</name>
<evidence type="ECO:0000313" key="8">
    <source>
        <dbReference type="Proteomes" id="UP000694401"/>
    </source>
</evidence>
<feature type="transmembrane region" description="Helical" evidence="6">
    <location>
        <begin position="64"/>
        <end position="83"/>
    </location>
</feature>
<evidence type="ECO:0000256" key="4">
    <source>
        <dbReference type="ARBA" id="ARBA00023040"/>
    </source>
</evidence>
<dbReference type="PANTHER" id="PTHR26452">
    <property type="entry name" value="OLFACTORY RECEPTOR"/>
    <property type="match status" value="1"/>
</dbReference>
<keyword evidence="3" id="KW-0716">Sensory transduction</keyword>
<keyword evidence="6" id="KW-0472">Membrane</keyword>
<keyword evidence="4" id="KW-0297">G-protein coupled receptor</keyword>
<sequence>MSSRGMRLKMSNSSSISHFLLLALADTWQLQLLHFCLFLGISLAALLGLIISAAACGHHLHSPMFFFLLNLALSDLGSILTTVPKAMHNSLWDTSPVINVPNQQLAYQELDYKVIKELRAPVKESSTSSHHVLSYQESISTTDVLTPQD</sequence>
<keyword evidence="2" id="KW-1003">Cell membrane</keyword>
<evidence type="ECO:0000256" key="6">
    <source>
        <dbReference type="SAM" id="Phobius"/>
    </source>
</evidence>
<comment type="subcellular location">
    <subcellularLocation>
        <location evidence="1">Cell membrane</location>
        <topology evidence="1">Multi-pass membrane protein</topology>
    </subcellularLocation>
</comment>
<dbReference type="GO" id="GO:0016032">
    <property type="term" value="P:viral process"/>
    <property type="evidence" value="ECO:0007669"/>
    <property type="project" value="InterPro"/>
</dbReference>
<evidence type="ECO:0000256" key="1">
    <source>
        <dbReference type="ARBA" id="ARBA00004651"/>
    </source>
</evidence>
<proteinExistence type="predicted"/>
<dbReference type="GO" id="GO:0004930">
    <property type="term" value="F:G protein-coupled receptor activity"/>
    <property type="evidence" value="ECO:0007669"/>
    <property type="project" value="UniProtKB-KW"/>
</dbReference>
<dbReference type="InterPro" id="IPR008919">
    <property type="entry name" value="Retrov_capsid_N"/>
</dbReference>
<dbReference type="AlphaFoldDB" id="A0A8D2PBE5"/>
<keyword evidence="3" id="KW-0552">Olfaction</keyword>